<keyword evidence="2" id="KW-0436">Ligase</keyword>
<reference evidence="10" key="1">
    <citation type="submission" date="2021-05" db="EMBL/GenBank/DDBJ databases">
        <authorList>
            <person name="Pietrasiak N."/>
            <person name="Ward R."/>
            <person name="Stajich J.E."/>
            <person name="Kurbessoian T."/>
        </authorList>
    </citation>
    <scope>NUCLEOTIDE SEQUENCE</scope>
    <source>
        <strain evidence="10">CPER-KK1</strain>
    </source>
</reference>
<comment type="similarity">
    <text evidence="1 6 7">Belongs to the glutamine synthetase family.</text>
</comment>
<dbReference type="InterPro" id="IPR008146">
    <property type="entry name" value="Gln_synth_cat_dom"/>
</dbReference>
<evidence type="ECO:0000256" key="2">
    <source>
        <dbReference type="ARBA" id="ARBA00022598"/>
    </source>
</evidence>
<dbReference type="PANTHER" id="PTHR43785">
    <property type="entry name" value="GAMMA-GLUTAMYLPUTRESCINE SYNTHETASE"/>
    <property type="match status" value="1"/>
</dbReference>
<proteinExistence type="inferred from homology"/>
<keyword evidence="3" id="KW-0547">Nucleotide-binding</keyword>
<reference evidence="10" key="2">
    <citation type="journal article" date="2022" name="Microbiol. Resour. Announc.">
        <title>Metagenome Sequencing to Explore Phylogenomics of Terrestrial Cyanobacteria.</title>
        <authorList>
            <person name="Ward R.D."/>
            <person name="Stajich J.E."/>
            <person name="Johansen J.R."/>
            <person name="Huntemann M."/>
            <person name="Clum A."/>
            <person name="Foster B."/>
            <person name="Foster B."/>
            <person name="Roux S."/>
            <person name="Palaniappan K."/>
            <person name="Varghese N."/>
            <person name="Mukherjee S."/>
            <person name="Reddy T.B.K."/>
            <person name="Daum C."/>
            <person name="Copeland A."/>
            <person name="Chen I.A."/>
            <person name="Ivanova N.N."/>
            <person name="Kyrpides N.C."/>
            <person name="Shapiro N."/>
            <person name="Eloe-Fadrosh E.A."/>
            <person name="Pietrasiak N."/>
        </authorList>
    </citation>
    <scope>NUCLEOTIDE SEQUENCE</scope>
    <source>
        <strain evidence="10">CPER-KK1</strain>
    </source>
</reference>
<accession>A0A951PNK0</accession>
<dbReference type="GO" id="GO:0005524">
    <property type="term" value="F:ATP binding"/>
    <property type="evidence" value="ECO:0007669"/>
    <property type="project" value="UniProtKB-KW"/>
</dbReference>
<evidence type="ECO:0000259" key="9">
    <source>
        <dbReference type="PROSITE" id="PS51987"/>
    </source>
</evidence>
<keyword evidence="4" id="KW-0067">ATP-binding</keyword>
<dbReference type="InterPro" id="IPR008147">
    <property type="entry name" value="Gln_synt_N"/>
</dbReference>
<evidence type="ECO:0000256" key="6">
    <source>
        <dbReference type="PROSITE-ProRule" id="PRU01330"/>
    </source>
</evidence>
<dbReference type="InterPro" id="IPR014746">
    <property type="entry name" value="Gln_synth/guanido_kin_cat_dom"/>
</dbReference>
<dbReference type="Pfam" id="PF16952">
    <property type="entry name" value="Gln-synt_N_2"/>
    <property type="match status" value="1"/>
</dbReference>
<evidence type="ECO:0000313" key="11">
    <source>
        <dbReference type="Proteomes" id="UP000753908"/>
    </source>
</evidence>
<evidence type="ECO:0000256" key="4">
    <source>
        <dbReference type="ARBA" id="ARBA00022840"/>
    </source>
</evidence>
<organism evidence="10 11">
    <name type="scientific">Symplocastrum torsivum CPER-KK1</name>
    <dbReference type="NCBI Taxonomy" id="450513"/>
    <lineage>
        <taxon>Bacteria</taxon>
        <taxon>Bacillati</taxon>
        <taxon>Cyanobacteriota</taxon>
        <taxon>Cyanophyceae</taxon>
        <taxon>Oscillatoriophycideae</taxon>
        <taxon>Oscillatoriales</taxon>
        <taxon>Microcoleaceae</taxon>
        <taxon>Symplocastrum</taxon>
    </lineage>
</organism>
<dbReference type="EMBL" id="JAHHIF010000032">
    <property type="protein sequence ID" value="MBW4546936.1"/>
    <property type="molecule type" value="Genomic_DNA"/>
</dbReference>
<dbReference type="SMART" id="SM01230">
    <property type="entry name" value="Gln-synt_C"/>
    <property type="match status" value="1"/>
</dbReference>
<feature type="domain" description="GS catalytic" evidence="9">
    <location>
        <begin position="110"/>
        <end position="444"/>
    </location>
</feature>
<dbReference type="Gene3D" id="3.10.20.70">
    <property type="entry name" value="Glutamine synthetase, N-terminal domain"/>
    <property type="match status" value="1"/>
</dbReference>
<evidence type="ECO:0000256" key="7">
    <source>
        <dbReference type="RuleBase" id="RU000384"/>
    </source>
</evidence>
<dbReference type="SUPFAM" id="SSF54368">
    <property type="entry name" value="Glutamine synthetase, N-terminal domain"/>
    <property type="match status" value="1"/>
</dbReference>
<dbReference type="GO" id="GO:0004356">
    <property type="term" value="F:glutamine synthetase activity"/>
    <property type="evidence" value="ECO:0007669"/>
    <property type="project" value="InterPro"/>
</dbReference>
<evidence type="ECO:0000313" key="10">
    <source>
        <dbReference type="EMBL" id="MBW4546936.1"/>
    </source>
</evidence>
<protein>
    <submittedName>
        <fullName evidence="10">Glutamine synthetase family protein</fullName>
    </submittedName>
</protein>
<evidence type="ECO:0000256" key="5">
    <source>
        <dbReference type="ARBA" id="ARBA00045640"/>
    </source>
</evidence>
<dbReference type="PROSITE" id="PS51987">
    <property type="entry name" value="GS_CATALYTIC"/>
    <property type="match status" value="1"/>
</dbReference>
<gene>
    <name evidence="10" type="ORF">KME25_21205</name>
</gene>
<feature type="domain" description="GS beta-grasp" evidence="8">
    <location>
        <begin position="12"/>
        <end position="104"/>
    </location>
</feature>
<dbReference type="Pfam" id="PF00120">
    <property type="entry name" value="Gln-synt_C"/>
    <property type="match status" value="1"/>
</dbReference>
<evidence type="ECO:0000256" key="1">
    <source>
        <dbReference type="ARBA" id="ARBA00009897"/>
    </source>
</evidence>
<sequence>MNREILQALDDVGIRFVRILWCDNANIIRGKAVHRVTLSDYLNNGVGISAAQQAVPVMYDAPAPGSGLGPVGEVRLVPDWNTFTPLPYAPRHARVIGDMVKDGQPWNLCPRNFLKKMIAEAKSEGLEVIAAFENEFYLLRQTTEGIVPADETVFASTLAMDLHQSVIDAMAEALVQQGMLVEQYYPESGPGQQEISILYSKALTAADQQIAFRETIRAIALQHNLKASFLPKIFANKAGSGCHLHLSLWHDGQNLLPNLDSQGELSEIARRFIAGILHHLPALMALTTPSTNSYRRIRPQSWSGAFRCWGMDNREAAIRVPSNPEEESPTHFELKTVDASANPYLALGAVIAAGLDGVRHCFELGEAVSVDPGHLSESERNTRGIDLLPINLGLSIEQLSSDNILLDALGTELAQAYLAVRKAEWEAMKDLEMEEEVKLLLERY</sequence>
<comment type="function">
    <text evidence="5">Involved in nitrogen metabolism via ammonium assimilation. Catalyzes the ATP-dependent biosynthesis of glutamine from glutamate and ammonia.</text>
</comment>
<dbReference type="Proteomes" id="UP000753908">
    <property type="component" value="Unassembled WGS sequence"/>
</dbReference>
<evidence type="ECO:0000256" key="3">
    <source>
        <dbReference type="ARBA" id="ARBA00022741"/>
    </source>
</evidence>
<dbReference type="InterPro" id="IPR036651">
    <property type="entry name" value="Gln_synt_N_sf"/>
</dbReference>
<dbReference type="Gene3D" id="3.30.590.10">
    <property type="entry name" value="Glutamine synthetase/guanido kinase, catalytic domain"/>
    <property type="match status" value="1"/>
</dbReference>
<dbReference type="PANTHER" id="PTHR43785:SF2">
    <property type="entry name" value="TYPE-1 GLUTAMINE SYNTHETASE 1"/>
    <property type="match status" value="1"/>
</dbReference>
<dbReference type="SUPFAM" id="SSF55931">
    <property type="entry name" value="Glutamine synthetase/guanido kinase"/>
    <property type="match status" value="1"/>
</dbReference>
<dbReference type="PROSITE" id="PS51986">
    <property type="entry name" value="GS_BETA_GRASP"/>
    <property type="match status" value="1"/>
</dbReference>
<comment type="caution">
    <text evidence="10">The sequence shown here is derived from an EMBL/GenBank/DDBJ whole genome shotgun (WGS) entry which is preliminary data.</text>
</comment>
<dbReference type="GO" id="GO:0006542">
    <property type="term" value="P:glutamine biosynthetic process"/>
    <property type="evidence" value="ECO:0007669"/>
    <property type="project" value="InterPro"/>
</dbReference>
<dbReference type="AlphaFoldDB" id="A0A951PNK0"/>
<name>A0A951PNK0_9CYAN</name>
<evidence type="ECO:0000259" key="8">
    <source>
        <dbReference type="PROSITE" id="PS51986"/>
    </source>
</evidence>